<dbReference type="AlphaFoldDB" id="A0A2Z6B3R4"/>
<name>A0A2Z6B3R4_9BACT</name>
<proteinExistence type="predicted"/>
<sequence>MSKDKVKFVRVNPALTPFKDNVGYGLYLLARGKRPSEEVQTASPTKSVRVRLSAKAMEEFMYCRRDFETDTDTFNHALKLVSELPVGACPCQL</sequence>
<dbReference type="KEGG" id="dfl:DFE_A0004"/>
<geneLocation type="plasmid" evidence="2">
    <name>pdfe dna</name>
</geneLocation>
<dbReference type="EMBL" id="AP017379">
    <property type="protein sequence ID" value="BBD10105.1"/>
    <property type="molecule type" value="Genomic_DNA"/>
</dbReference>
<gene>
    <name evidence="1" type="primary">secDF</name>
    <name evidence="1" type="ORF">DFE_A0004</name>
</gene>
<protein>
    <submittedName>
        <fullName evidence="1">Protein export proteins SecD/SecF fusion</fullName>
    </submittedName>
</protein>
<reference evidence="1 2" key="1">
    <citation type="journal article" date="2018" name="Sci. Adv.">
        <title>Multi-heme cytochromes provide a pathway for survival in energy-limited environments.</title>
        <authorList>
            <person name="Deng X."/>
            <person name="Dohmae N."/>
            <person name="Nealson K.H."/>
            <person name="Hashimoto K."/>
            <person name="Okamoto A."/>
        </authorList>
    </citation>
    <scope>NUCLEOTIDE SEQUENCE [LARGE SCALE GENOMIC DNA]</scope>
    <source>
        <strain evidence="1 2">IS5</strain>
        <plasmid evidence="2">pdfe dna</plasmid>
    </source>
</reference>
<dbReference type="Proteomes" id="UP000269883">
    <property type="component" value="Plasmid pDFE"/>
</dbReference>
<organism evidence="1 2">
    <name type="scientific">Desulfovibrio ferrophilus</name>
    <dbReference type="NCBI Taxonomy" id="241368"/>
    <lineage>
        <taxon>Bacteria</taxon>
        <taxon>Pseudomonadati</taxon>
        <taxon>Thermodesulfobacteriota</taxon>
        <taxon>Desulfovibrionia</taxon>
        <taxon>Desulfovibrionales</taxon>
        <taxon>Desulfovibrionaceae</taxon>
        <taxon>Desulfovibrio</taxon>
    </lineage>
</organism>
<keyword evidence="1" id="KW-0614">Plasmid</keyword>
<evidence type="ECO:0000313" key="1">
    <source>
        <dbReference type="EMBL" id="BBD10105.1"/>
    </source>
</evidence>
<dbReference type="RefSeq" id="WP_126381574.1">
    <property type="nucleotide sequence ID" value="NZ_AP017379.1"/>
</dbReference>
<keyword evidence="2" id="KW-1185">Reference proteome</keyword>
<evidence type="ECO:0000313" key="2">
    <source>
        <dbReference type="Proteomes" id="UP000269883"/>
    </source>
</evidence>
<accession>A0A2Z6B3R4</accession>